<evidence type="ECO:0000313" key="1">
    <source>
        <dbReference type="EMBL" id="CAG8834479.1"/>
    </source>
</evidence>
<keyword evidence="2" id="KW-1185">Reference proteome</keyword>
<organism evidence="1 2">
    <name type="scientific">Gigaspora margarita</name>
    <dbReference type="NCBI Taxonomy" id="4874"/>
    <lineage>
        <taxon>Eukaryota</taxon>
        <taxon>Fungi</taxon>
        <taxon>Fungi incertae sedis</taxon>
        <taxon>Mucoromycota</taxon>
        <taxon>Glomeromycotina</taxon>
        <taxon>Glomeromycetes</taxon>
        <taxon>Diversisporales</taxon>
        <taxon>Gigasporaceae</taxon>
        <taxon>Gigaspora</taxon>
    </lineage>
</organism>
<reference evidence="1 2" key="1">
    <citation type="submission" date="2021-06" db="EMBL/GenBank/DDBJ databases">
        <authorList>
            <person name="Kallberg Y."/>
            <person name="Tangrot J."/>
            <person name="Rosling A."/>
        </authorList>
    </citation>
    <scope>NUCLEOTIDE SEQUENCE [LARGE SCALE GENOMIC DNA]</scope>
    <source>
        <strain evidence="1 2">120-4 pot B 10/14</strain>
    </source>
</reference>
<proteinExistence type="predicted"/>
<accession>A0ABN7WKC2</accession>
<comment type="caution">
    <text evidence="1">The sequence shown here is derived from an EMBL/GenBank/DDBJ whole genome shotgun (WGS) entry which is preliminary data.</text>
</comment>
<feature type="non-terminal residue" evidence="1">
    <location>
        <position position="1"/>
    </location>
</feature>
<gene>
    <name evidence="1" type="ORF">GMARGA_LOCUS32077</name>
</gene>
<protein>
    <submittedName>
        <fullName evidence="1">11430_t:CDS:1</fullName>
    </submittedName>
</protein>
<dbReference type="EMBL" id="CAJVQB010049441">
    <property type="protein sequence ID" value="CAG8834479.1"/>
    <property type="molecule type" value="Genomic_DNA"/>
</dbReference>
<name>A0ABN7WKC2_GIGMA</name>
<evidence type="ECO:0000313" key="2">
    <source>
        <dbReference type="Proteomes" id="UP000789901"/>
    </source>
</evidence>
<feature type="non-terminal residue" evidence="1">
    <location>
        <position position="70"/>
    </location>
</feature>
<dbReference type="Proteomes" id="UP000789901">
    <property type="component" value="Unassembled WGS sequence"/>
</dbReference>
<sequence length="70" mass="7844">SLDNLKLSFNEIIRIANRTKSSGLSGIVIMIHSLLNEVTVNLPRGNITETIQDFINAIMIYDPKIIHPLN</sequence>